<dbReference type="PANTHER" id="PTHR35896:SF3">
    <property type="entry name" value="MAJOR FACILITATOR SUPERFAMILY TRANSPORTER"/>
    <property type="match status" value="1"/>
</dbReference>
<keyword evidence="2" id="KW-0812">Transmembrane</keyword>
<reference evidence="3" key="1">
    <citation type="submission" date="2023-06" db="EMBL/GenBank/DDBJ databases">
        <title>Genome-scale phylogeny and comparative genomics of the fungal order Sordariales.</title>
        <authorList>
            <consortium name="Lawrence Berkeley National Laboratory"/>
            <person name="Hensen N."/>
            <person name="Bonometti L."/>
            <person name="Westerberg I."/>
            <person name="Brannstrom I.O."/>
            <person name="Guillou S."/>
            <person name="Cros-Aarteil S."/>
            <person name="Calhoun S."/>
            <person name="Haridas S."/>
            <person name="Kuo A."/>
            <person name="Mondo S."/>
            <person name="Pangilinan J."/>
            <person name="Riley R."/>
            <person name="Labutti K."/>
            <person name="Andreopoulos B."/>
            <person name="Lipzen A."/>
            <person name="Chen C."/>
            <person name="Yanf M."/>
            <person name="Daum C."/>
            <person name="Ng V."/>
            <person name="Clum A."/>
            <person name="Steindorff A."/>
            <person name="Ohm R."/>
            <person name="Martin F."/>
            <person name="Silar P."/>
            <person name="Natvig D."/>
            <person name="Lalanne C."/>
            <person name="Gautier V."/>
            <person name="Ament-Velasquez S.L."/>
            <person name="Kruys A."/>
            <person name="Hutchinson M.I."/>
            <person name="Powell A.J."/>
            <person name="Barry K."/>
            <person name="Miller A.N."/>
            <person name="Grigoriev I.V."/>
            <person name="Debuchy R."/>
            <person name="Gladieux P."/>
            <person name="Thoren M.H."/>
            <person name="Johannesson H."/>
        </authorList>
    </citation>
    <scope>NUCLEOTIDE SEQUENCE</scope>
    <source>
        <strain evidence="3">CBS 307.81</strain>
    </source>
</reference>
<comment type="caution">
    <text evidence="3">The sequence shown here is derived from an EMBL/GenBank/DDBJ whole genome shotgun (WGS) entry which is preliminary data.</text>
</comment>
<proteinExistence type="predicted"/>
<keyword evidence="2" id="KW-1133">Transmembrane helix</keyword>
<organism evidence="3 4">
    <name type="scientific">Cercophora samala</name>
    <dbReference type="NCBI Taxonomy" id="330535"/>
    <lineage>
        <taxon>Eukaryota</taxon>
        <taxon>Fungi</taxon>
        <taxon>Dikarya</taxon>
        <taxon>Ascomycota</taxon>
        <taxon>Pezizomycotina</taxon>
        <taxon>Sordariomycetes</taxon>
        <taxon>Sordariomycetidae</taxon>
        <taxon>Sordariales</taxon>
        <taxon>Lasiosphaeriaceae</taxon>
        <taxon>Cercophora</taxon>
    </lineage>
</organism>
<dbReference type="Proteomes" id="UP001174997">
    <property type="component" value="Unassembled WGS sequence"/>
</dbReference>
<evidence type="ECO:0000256" key="2">
    <source>
        <dbReference type="SAM" id="Phobius"/>
    </source>
</evidence>
<evidence type="ECO:0000313" key="3">
    <source>
        <dbReference type="EMBL" id="KAK0663416.1"/>
    </source>
</evidence>
<dbReference type="PANTHER" id="PTHR35896">
    <property type="entry name" value="IG-LIKE DOMAIN-CONTAINING PROTEIN"/>
    <property type="match status" value="1"/>
</dbReference>
<evidence type="ECO:0000256" key="1">
    <source>
        <dbReference type="SAM" id="MobiDB-lite"/>
    </source>
</evidence>
<accession>A0AA39Z3P3</accession>
<evidence type="ECO:0000313" key="4">
    <source>
        <dbReference type="Proteomes" id="UP001174997"/>
    </source>
</evidence>
<dbReference type="EMBL" id="JAULSY010000132">
    <property type="protein sequence ID" value="KAK0663416.1"/>
    <property type="molecule type" value="Genomic_DNA"/>
</dbReference>
<sequence length="266" mass="29724">MASSSSTQPLYTGPGMVGADDNRLSAEEGEPLHRQPLPVMKQSLFLHSVGRITILAFAVWGLISFLHQAGQLLRPLTRLPSCSCAQQFQSCVEPKGDVYHPETLSPGLTLCDCGSSIDEALSLGCVYDTLATAWMPPHCRDPDLTAEFDLHGLNPDGSWPYFADKEGTVPLSISDVAALGGTQRTFWATRRWHLVHCLFYWQKYWRMRHTGAVMEERYDRLDHVRHCMRLLLNPAPDHSFLIEVPVTMNSSIYAGRADLGNRITNL</sequence>
<protein>
    <submittedName>
        <fullName evidence="3">Uncharacterized protein</fullName>
    </submittedName>
</protein>
<keyword evidence="4" id="KW-1185">Reference proteome</keyword>
<keyword evidence="2" id="KW-0472">Membrane</keyword>
<gene>
    <name evidence="3" type="ORF">QBC41DRAFT_284629</name>
</gene>
<dbReference type="AlphaFoldDB" id="A0AA39Z3P3"/>
<feature type="transmembrane region" description="Helical" evidence="2">
    <location>
        <begin position="44"/>
        <end position="66"/>
    </location>
</feature>
<feature type="compositionally biased region" description="Polar residues" evidence="1">
    <location>
        <begin position="1"/>
        <end position="10"/>
    </location>
</feature>
<dbReference type="InterPro" id="IPR053008">
    <property type="entry name" value="Phomopsin_biosynth_assoc"/>
</dbReference>
<name>A0AA39Z3P3_9PEZI</name>
<feature type="region of interest" description="Disordered" evidence="1">
    <location>
        <begin position="1"/>
        <end position="23"/>
    </location>
</feature>